<dbReference type="InterPro" id="IPR003374">
    <property type="entry name" value="ApbE-like_sf"/>
</dbReference>
<dbReference type="SUPFAM" id="SSF143631">
    <property type="entry name" value="ApbE-like"/>
    <property type="match status" value="1"/>
</dbReference>
<accession>A0AA51UDX8</accession>
<evidence type="ECO:0000256" key="4">
    <source>
        <dbReference type="ARBA" id="ARBA00022630"/>
    </source>
</evidence>
<evidence type="ECO:0000256" key="6">
    <source>
        <dbReference type="ARBA" id="ARBA00022723"/>
    </source>
</evidence>
<dbReference type="Gene3D" id="3.10.520.10">
    <property type="entry name" value="ApbE-like domains"/>
    <property type="match status" value="1"/>
</dbReference>
<dbReference type="GO" id="GO:0016740">
    <property type="term" value="F:transferase activity"/>
    <property type="evidence" value="ECO:0007669"/>
    <property type="project" value="UniProtKB-KW"/>
</dbReference>
<evidence type="ECO:0000256" key="10">
    <source>
        <dbReference type="ARBA" id="ARBA00048540"/>
    </source>
</evidence>
<sequence length="339" mass="37481">MRYKTVAIGLIAIFTVLFMINYAYDQNTDITVEQVSYSQTRSLMDTTVTISVIDSNETHASEVIERAFDRMYYVDRIMNNYDNKSELSILNEEGSVRDVDYELVYVINRSRYYSEVSGGAFDISIQPVLDLWASKYSPGGTYEEPTPEEINETLILVNYSAVMLEGNNITLGNDMKITLGGVAKGYAVDLAIESMIDDGIDSGFVNAGGDGRYIGTKPDGTQWRVGLQNPEKSEDAVTIINVENMAVATSGNYERYFNDTARVSHIADPRTGYPSQNLISSTIIATSAMDADAFATAVFILGEKDGMDMIEDVDGVECLLITTDKRIIRSSGFSGYEMN</sequence>
<dbReference type="AlphaFoldDB" id="A0AA51UDX8"/>
<evidence type="ECO:0000256" key="1">
    <source>
        <dbReference type="ARBA" id="ARBA00001946"/>
    </source>
</evidence>
<evidence type="ECO:0000256" key="5">
    <source>
        <dbReference type="ARBA" id="ARBA00022679"/>
    </source>
</evidence>
<comment type="catalytic activity">
    <reaction evidence="10">
        <text>L-threonyl-[protein] + FAD = FMN-L-threonyl-[protein] + AMP + H(+)</text>
        <dbReference type="Rhea" id="RHEA:36847"/>
        <dbReference type="Rhea" id="RHEA-COMP:11060"/>
        <dbReference type="Rhea" id="RHEA-COMP:11061"/>
        <dbReference type="ChEBI" id="CHEBI:15378"/>
        <dbReference type="ChEBI" id="CHEBI:30013"/>
        <dbReference type="ChEBI" id="CHEBI:57692"/>
        <dbReference type="ChEBI" id="CHEBI:74257"/>
        <dbReference type="ChEBI" id="CHEBI:456215"/>
        <dbReference type="EC" id="2.7.1.180"/>
    </reaction>
</comment>
<keyword evidence="12" id="KW-1185">Reference proteome</keyword>
<dbReference type="EC" id="2.7.1.180" evidence="2"/>
<organism evidence="11 12">
    <name type="scientific">Methanolobus mangrovi</name>
    <dbReference type="NCBI Taxonomy" id="3072977"/>
    <lineage>
        <taxon>Archaea</taxon>
        <taxon>Methanobacteriati</taxon>
        <taxon>Methanobacteriota</taxon>
        <taxon>Stenosarchaea group</taxon>
        <taxon>Methanomicrobia</taxon>
        <taxon>Methanosarcinales</taxon>
        <taxon>Methanosarcinaceae</taxon>
        <taxon>Methanolobus</taxon>
    </lineage>
</organism>
<dbReference type="InterPro" id="IPR024932">
    <property type="entry name" value="ApbE"/>
</dbReference>
<gene>
    <name evidence="11" type="ORF">RE476_07745</name>
</gene>
<dbReference type="Proteomes" id="UP001183006">
    <property type="component" value="Chromosome"/>
</dbReference>
<evidence type="ECO:0000256" key="7">
    <source>
        <dbReference type="ARBA" id="ARBA00022827"/>
    </source>
</evidence>
<proteinExistence type="predicted"/>
<evidence type="ECO:0000256" key="9">
    <source>
        <dbReference type="ARBA" id="ARBA00031306"/>
    </source>
</evidence>
<keyword evidence="4" id="KW-0285">Flavoprotein</keyword>
<evidence type="ECO:0000313" key="12">
    <source>
        <dbReference type="Proteomes" id="UP001183006"/>
    </source>
</evidence>
<name>A0AA51UDX8_9EURY</name>
<evidence type="ECO:0000256" key="8">
    <source>
        <dbReference type="ARBA" id="ARBA00022842"/>
    </source>
</evidence>
<protein>
    <recommendedName>
        <fullName evidence="3">FAD:protein FMN transferase</fullName>
        <ecNumber evidence="2">2.7.1.180</ecNumber>
    </recommendedName>
    <alternativeName>
        <fullName evidence="9">Flavin transferase</fullName>
    </alternativeName>
</protein>
<evidence type="ECO:0000313" key="11">
    <source>
        <dbReference type="EMBL" id="WMW21298.1"/>
    </source>
</evidence>
<keyword evidence="8" id="KW-0460">Magnesium</keyword>
<reference evidence="11" key="1">
    <citation type="submission" date="2023-08" db="EMBL/GenBank/DDBJ databases">
        <title>Methanolobus mangrovi sp. nov. and Methanolobus sediminis sp. nov, two novel methylotrophic methanogens isolated from mangrove sediments in China.</title>
        <authorList>
            <person name="Zhou J."/>
        </authorList>
    </citation>
    <scope>NUCLEOTIDE SEQUENCE</scope>
    <source>
        <strain evidence="11">FTZ2</strain>
    </source>
</reference>
<keyword evidence="5 11" id="KW-0808">Transferase</keyword>
<dbReference type="PIRSF" id="PIRSF006268">
    <property type="entry name" value="ApbE"/>
    <property type="match status" value="1"/>
</dbReference>
<keyword evidence="7" id="KW-0274">FAD</keyword>
<dbReference type="RefSeq" id="WP_309307084.1">
    <property type="nucleotide sequence ID" value="NZ_CP133594.1"/>
</dbReference>
<comment type="cofactor">
    <cofactor evidence="1">
        <name>Mg(2+)</name>
        <dbReference type="ChEBI" id="CHEBI:18420"/>
    </cofactor>
</comment>
<evidence type="ECO:0000256" key="2">
    <source>
        <dbReference type="ARBA" id="ARBA00011955"/>
    </source>
</evidence>
<evidence type="ECO:0000256" key="3">
    <source>
        <dbReference type="ARBA" id="ARBA00016337"/>
    </source>
</evidence>
<dbReference type="Pfam" id="PF02424">
    <property type="entry name" value="ApbE"/>
    <property type="match status" value="1"/>
</dbReference>
<dbReference type="PANTHER" id="PTHR30040">
    <property type="entry name" value="THIAMINE BIOSYNTHESIS LIPOPROTEIN APBE"/>
    <property type="match status" value="1"/>
</dbReference>
<dbReference type="GO" id="GO:0046872">
    <property type="term" value="F:metal ion binding"/>
    <property type="evidence" value="ECO:0007669"/>
    <property type="project" value="UniProtKB-KW"/>
</dbReference>
<dbReference type="PANTHER" id="PTHR30040:SF2">
    <property type="entry name" value="FAD:PROTEIN FMN TRANSFERASE"/>
    <property type="match status" value="1"/>
</dbReference>
<keyword evidence="6" id="KW-0479">Metal-binding</keyword>
<dbReference type="KEGG" id="mmav:RE476_07745"/>
<dbReference type="GeneID" id="84230024"/>
<dbReference type="EMBL" id="CP133594">
    <property type="protein sequence ID" value="WMW21298.1"/>
    <property type="molecule type" value="Genomic_DNA"/>
</dbReference>